<dbReference type="KEGG" id="fpal:HYN49_12205"/>
<evidence type="ECO:0000313" key="2">
    <source>
        <dbReference type="EMBL" id="AWI26598.1"/>
    </source>
</evidence>
<protein>
    <submittedName>
        <fullName evidence="2">Uncharacterized protein</fullName>
    </submittedName>
</protein>
<gene>
    <name evidence="2" type="ORF">HYN49_12205</name>
</gene>
<feature type="signal peptide" evidence="1">
    <location>
        <begin position="1"/>
        <end position="18"/>
    </location>
</feature>
<dbReference type="RefSeq" id="WP_108904375.1">
    <property type="nucleotide sequence ID" value="NZ_CP029187.1"/>
</dbReference>
<dbReference type="Proteomes" id="UP000244937">
    <property type="component" value="Chromosome"/>
</dbReference>
<evidence type="ECO:0000313" key="3">
    <source>
        <dbReference type="Proteomes" id="UP000244937"/>
    </source>
</evidence>
<reference evidence="2 3" key="1">
    <citation type="submission" date="2018-05" db="EMBL/GenBank/DDBJ databases">
        <title>Genome sequencing of Flavobacterium sp. HYN0049.</title>
        <authorList>
            <person name="Yi H."/>
            <person name="Baek C."/>
        </authorList>
    </citation>
    <scope>NUCLEOTIDE SEQUENCE [LARGE SCALE GENOMIC DNA]</scope>
    <source>
        <strain evidence="2 3">HYN0049</strain>
    </source>
</reference>
<dbReference type="EMBL" id="CP029187">
    <property type="protein sequence ID" value="AWI26598.1"/>
    <property type="molecule type" value="Genomic_DNA"/>
</dbReference>
<dbReference type="OrthoDB" id="1144137at2"/>
<organism evidence="2 3">
    <name type="scientific">Flavobacterium pallidum</name>
    <dbReference type="NCBI Taxonomy" id="2172098"/>
    <lineage>
        <taxon>Bacteria</taxon>
        <taxon>Pseudomonadati</taxon>
        <taxon>Bacteroidota</taxon>
        <taxon>Flavobacteriia</taxon>
        <taxon>Flavobacteriales</taxon>
        <taxon>Flavobacteriaceae</taxon>
        <taxon>Flavobacterium</taxon>
    </lineage>
</organism>
<proteinExistence type="predicted"/>
<sequence>MKKIFLSAVLLIGMNAIAQNKNITNVTKTTVTTVKDSDGEKKQVKKENVQEVQNIELQNAESNALNKDLKQTPVQVTSTTQITNPDGTTRTVDVDRSSYYEANGVKYDVKLDAQGYTVNSPSFKKPALLRKTSTNSYIYRGKDQTSIGYFDTNGNLVLETYDDSSDKVTVQTFARVK</sequence>
<feature type="chain" id="PRO_5015430129" evidence="1">
    <location>
        <begin position="19"/>
        <end position="177"/>
    </location>
</feature>
<evidence type="ECO:0000256" key="1">
    <source>
        <dbReference type="SAM" id="SignalP"/>
    </source>
</evidence>
<keyword evidence="1" id="KW-0732">Signal</keyword>
<dbReference type="AlphaFoldDB" id="A0A2S1SJL5"/>
<accession>A0A2S1SJL5</accession>
<keyword evidence="3" id="KW-1185">Reference proteome</keyword>
<name>A0A2S1SJL5_9FLAO</name>